<dbReference type="Proteomes" id="UP000256877">
    <property type="component" value="Unassembled WGS sequence"/>
</dbReference>
<evidence type="ECO:0000256" key="1">
    <source>
        <dbReference type="SAM" id="MobiDB-lite"/>
    </source>
</evidence>
<comment type="caution">
    <text evidence="2">The sequence shown here is derived from an EMBL/GenBank/DDBJ whole genome shotgun (WGS) entry which is preliminary data.</text>
</comment>
<dbReference type="EMBL" id="NMUF01000058">
    <property type="protein sequence ID" value="RFA95345.1"/>
    <property type="molecule type" value="Genomic_DNA"/>
</dbReference>
<dbReference type="AlphaFoldDB" id="A0A371QXU3"/>
<gene>
    <name evidence="2" type="ORF">CGL52_12940</name>
</gene>
<feature type="region of interest" description="Disordered" evidence="1">
    <location>
        <begin position="35"/>
        <end position="56"/>
    </location>
</feature>
<reference evidence="2 3" key="1">
    <citation type="submission" date="2017-07" db="EMBL/GenBank/DDBJ databases">
        <title>Draft genome sequence of aerobic hyperthermophilic archaea, Pyrobaculum aerophilum YKB31 and YKB32.</title>
        <authorList>
            <person name="Mochizuki T."/>
            <person name="Berliner A.J."/>
            <person name="Yoshida-Takashima Y."/>
            <person name="Takaki Y."/>
            <person name="Nunoura T."/>
            <person name="Takai K."/>
        </authorList>
    </citation>
    <scope>NUCLEOTIDE SEQUENCE [LARGE SCALE GENOMIC DNA]</scope>
    <source>
        <strain evidence="2 3">YKB32</strain>
    </source>
</reference>
<protein>
    <submittedName>
        <fullName evidence="2">Uncharacterized protein</fullName>
    </submittedName>
</protein>
<sequence length="92" mass="10086">MPSLRDPLFSKYLDLNKTLHPADIPRASALTLTTASKTPGPLRELSTARGYASAPVQGNRDVDVLVREVKRQLVKSYVAWEFGHVGPLAAEK</sequence>
<name>A0A371QXU3_9CREN</name>
<evidence type="ECO:0000313" key="3">
    <source>
        <dbReference type="Proteomes" id="UP000256877"/>
    </source>
</evidence>
<organism evidence="2 3">
    <name type="scientific">Pyrobaculum aerophilum</name>
    <dbReference type="NCBI Taxonomy" id="13773"/>
    <lineage>
        <taxon>Archaea</taxon>
        <taxon>Thermoproteota</taxon>
        <taxon>Thermoprotei</taxon>
        <taxon>Thermoproteales</taxon>
        <taxon>Thermoproteaceae</taxon>
        <taxon>Pyrobaculum</taxon>
    </lineage>
</organism>
<evidence type="ECO:0000313" key="2">
    <source>
        <dbReference type="EMBL" id="RFA95345.1"/>
    </source>
</evidence>
<accession>A0A371QXU3</accession>
<proteinExistence type="predicted"/>